<accession>A0A2U3DQL9</accession>
<dbReference type="Proteomes" id="UP000245956">
    <property type="component" value="Unassembled WGS sequence"/>
</dbReference>
<comment type="caution">
    <text evidence="2">The sequence shown here is derived from an EMBL/GenBank/DDBJ whole genome shotgun (WGS) entry which is preliminary data.</text>
</comment>
<evidence type="ECO:0000313" key="3">
    <source>
        <dbReference type="Proteomes" id="UP000245956"/>
    </source>
</evidence>
<organism evidence="2 3">
    <name type="scientific">Purpureocillium lilacinum</name>
    <name type="common">Paecilomyces lilacinus</name>
    <dbReference type="NCBI Taxonomy" id="33203"/>
    <lineage>
        <taxon>Eukaryota</taxon>
        <taxon>Fungi</taxon>
        <taxon>Dikarya</taxon>
        <taxon>Ascomycota</taxon>
        <taxon>Pezizomycotina</taxon>
        <taxon>Sordariomycetes</taxon>
        <taxon>Hypocreomycetidae</taxon>
        <taxon>Hypocreales</taxon>
        <taxon>Ophiocordycipitaceae</taxon>
        <taxon>Purpureocillium</taxon>
    </lineage>
</organism>
<protein>
    <submittedName>
        <fullName evidence="2">Uncharacterized protein</fullName>
    </submittedName>
</protein>
<gene>
    <name evidence="2" type="ORF">PCL_09561</name>
</gene>
<sequence length="320" mass="36020">MMLSGSTPQIFLLATTPPAAANHLKTPPPTSPCSPTGRGSDFSGWPGSGRPLSRKVDAALLEQEAAEDRRLRAESKQTWRNRQLHSCVEDNETTPWLKLLQERASGAKANNRVWLQAAQVRPAGTMMLPTKHTGWPEFFEGRSLDIITACSIQPTAGPNRDREHLLLGSWQGVPIWSSARVEARLRILMQAVDDIFDRAEATLARTSYRSRCWISSYWRGTFHTRPQRVLPPRTNARYKSKWKEFICYLFRAIALEPRKRREIHHIPLRAGQMTMVRRVMSLASRLQDEGEADGTRSDGQGSGSPWCDQSASERGESCSL</sequence>
<feature type="region of interest" description="Disordered" evidence="1">
    <location>
        <begin position="19"/>
        <end position="49"/>
    </location>
</feature>
<feature type="compositionally biased region" description="Basic and acidic residues" evidence="1">
    <location>
        <begin position="311"/>
        <end position="320"/>
    </location>
</feature>
<evidence type="ECO:0000313" key="2">
    <source>
        <dbReference type="EMBL" id="PWI64548.1"/>
    </source>
</evidence>
<proteinExistence type="predicted"/>
<dbReference type="AlphaFoldDB" id="A0A2U3DQL9"/>
<dbReference type="EMBL" id="LCWV01000055">
    <property type="protein sequence ID" value="PWI64548.1"/>
    <property type="molecule type" value="Genomic_DNA"/>
</dbReference>
<feature type="region of interest" description="Disordered" evidence="1">
    <location>
        <begin position="287"/>
        <end position="320"/>
    </location>
</feature>
<name>A0A2U3DQL9_PURLI</name>
<evidence type="ECO:0000256" key="1">
    <source>
        <dbReference type="SAM" id="MobiDB-lite"/>
    </source>
</evidence>
<reference evidence="2 3" key="1">
    <citation type="journal article" date="2016" name="Front. Microbiol.">
        <title>Genome and transcriptome sequences reveal the specific parasitism of the nematophagous Purpureocillium lilacinum 36-1.</title>
        <authorList>
            <person name="Xie J."/>
            <person name="Li S."/>
            <person name="Mo C."/>
            <person name="Xiao X."/>
            <person name="Peng D."/>
            <person name="Wang G."/>
            <person name="Xiao Y."/>
        </authorList>
    </citation>
    <scope>NUCLEOTIDE SEQUENCE [LARGE SCALE GENOMIC DNA]</scope>
    <source>
        <strain evidence="2 3">36-1</strain>
    </source>
</reference>